<feature type="compositionally biased region" description="Polar residues" evidence="1">
    <location>
        <begin position="32"/>
        <end position="45"/>
    </location>
</feature>
<dbReference type="AlphaFoldDB" id="A0AAV5JWW3"/>
<dbReference type="Proteomes" id="UP001054252">
    <property type="component" value="Unassembled WGS sequence"/>
</dbReference>
<protein>
    <submittedName>
        <fullName evidence="2">Uncharacterized protein</fullName>
    </submittedName>
</protein>
<proteinExistence type="predicted"/>
<sequence length="110" mass="12849">MSKKTVRKKIKRKKRSRSSSSVEWAEEDMKITPQSIEASTSSSWPRHSRKTQKIGQRKEKISKVVGAVVSKLHKRQQIERKLHRWQQKEKKGELHRSTVAAKCSKINCKI</sequence>
<comment type="caution">
    <text evidence="2">The sequence shown here is derived from an EMBL/GenBank/DDBJ whole genome shotgun (WGS) entry which is preliminary data.</text>
</comment>
<keyword evidence="3" id="KW-1185">Reference proteome</keyword>
<feature type="region of interest" description="Disordered" evidence="1">
    <location>
        <begin position="1"/>
        <end position="59"/>
    </location>
</feature>
<evidence type="ECO:0000313" key="3">
    <source>
        <dbReference type="Proteomes" id="UP001054252"/>
    </source>
</evidence>
<name>A0AAV5JWW3_9ROSI</name>
<accession>A0AAV5JWW3</accession>
<evidence type="ECO:0000313" key="2">
    <source>
        <dbReference type="EMBL" id="GKV15386.1"/>
    </source>
</evidence>
<reference evidence="2 3" key="1">
    <citation type="journal article" date="2021" name="Commun. Biol.">
        <title>The genome of Shorea leprosula (Dipterocarpaceae) highlights the ecological relevance of drought in aseasonal tropical rainforests.</title>
        <authorList>
            <person name="Ng K.K.S."/>
            <person name="Kobayashi M.J."/>
            <person name="Fawcett J.A."/>
            <person name="Hatakeyama M."/>
            <person name="Paape T."/>
            <person name="Ng C.H."/>
            <person name="Ang C.C."/>
            <person name="Tnah L.H."/>
            <person name="Lee C.T."/>
            <person name="Nishiyama T."/>
            <person name="Sese J."/>
            <person name="O'Brien M.J."/>
            <person name="Copetti D."/>
            <person name="Mohd Noor M.I."/>
            <person name="Ong R.C."/>
            <person name="Putra M."/>
            <person name="Sireger I.Z."/>
            <person name="Indrioko S."/>
            <person name="Kosugi Y."/>
            <person name="Izuno A."/>
            <person name="Isagi Y."/>
            <person name="Lee S.L."/>
            <person name="Shimizu K.K."/>
        </authorList>
    </citation>
    <scope>NUCLEOTIDE SEQUENCE [LARGE SCALE GENOMIC DNA]</scope>
    <source>
        <strain evidence="2">214</strain>
    </source>
</reference>
<gene>
    <name evidence="2" type="ORF">SLEP1_g26179</name>
</gene>
<feature type="compositionally biased region" description="Basic residues" evidence="1">
    <location>
        <begin position="1"/>
        <end position="17"/>
    </location>
</feature>
<evidence type="ECO:0000256" key="1">
    <source>
        <dbReference type="SAM" id="MobiDB-lite"/>
    </source>
</evidence>
<dbReference type="EMBL" id="BPVZ01000043">
    <property type="protein sequence ID" value="GKV15386.1"/>
    <property type="molecule type" value="Genomic_DNA"/>
</dbReference>
<organism evidence="2 3">
    <name type="scientific">Rubroshorea leprosula</name>
    <dbReference type="NCBI Taxonomy" id="152421"/>
    <lineage>
        <taxon>Eukaryota</taxon>
        <taxon>Viridiplantae</taxon>
        <taxon>Streptophyta</taxon>
        <taxon>Embryophyta</taxon>
        <taxon>Tracheophyta</taxon>
        <taxon>Spermatophyta</taxon>
        <taxon>Magnoliopsida</taxon>
        <taxon>eudicotyledons</taxon>
        <taxon>Gunneridae</taxon>
        <taxon>Pentapetalae</taxon>
        <taxon>rosids</taxon>
        <taxon>malvids</taxon>
        <taxon>Malvales</taxon>
        <taxon>Dipterocarpaceae</taxon>
        <taxon>Rubroshorea</taxon>
    </lineage>
</organism>